<gene>
    <name evidence="1" type="ORF">CK203_096556</name>
</gene>
<dbReference type="PANTHER" id="PTHR37610:SF92">
    <property type="entry name" value="RETROTRANSPOSON COPIA-LIKE N-TERMINAL DOMAIN-CONTAINING PROTEIN"/>
    <property type="match status" value="1"/>
</dbReference>
<evidence type="ECO:0000313" key="2">
    <source>
        <dbReference type="Proteomes" id="UP000288805"/>
    </source>
</evidence>
<comment type="caution">
    <text evidence="1">The sequence shown here is derived from an EMBL/GenBank/DDBJ whole genome shotgun (WGS) entry which is preliminary data.</text>
</comment>
<accession>A0A438E3P2</accession>
<dbReference type="Proteomes" id="UP000288805">
    <property type="component" value="Unassembled WGS sequence"/>
</dbReference>
<dbReference type="PANTHER" id="PTHR37610">
    <property type="entry name" value="CCHC-TYPE DOMAIN-CONTAINING PROTEIN"/>
    <property type="match status" value="1"/>
</dbReference>
<reference evidence="1 2" key="1">
    <citation type="journal article" date="2018" name="PLoS Genet.">
        <title>Population sequencing reveals clonal diversity and ancestral inbreeding in the grapevine cultivar Chardonnay.</title>
        <authorList>
            <person name="Roach M.J."/>
            <person name="Johnson D.L."/>
            <person name="Bohlmann J."/>
            <person name="van Vuuren H.J."/>
            <person name="Jones S.J."/>
            <person name="Pretorius I.S."/>
            <person name="Schmidt S.A."/>
            <person name="Borneman A.R."/>
        </authorList>
    </citation>
    <scope>NUCLEOTIDE SEQUENCE [LARGE SCALE GENOMIC DNA]</scope>
    <source>
        <strain evidence="2">cv. Chardonnay</strain>
        <tissue evidence="1">Leaf</tissue>
    </source>
</reference>
<name>A0A438E3P2_VITVI</name>
<protein>
    <recommendedName>
        <fullName evidence="3">Retrotransposon gag domain-containing protein</fullName>
    </recommendedName>
</protein>
<dbReference type="AlphaFoldDB" id="A0A438E3P2"/>
<sequence length="134" mass="15246">MIMAWLWNSMTPEISDTCFSLTTAKDIWGAVHWTYLKALDAAQVYEIKANTGAAKQGNKIVMEYANMLKNLWQELDHYCCIETKCPEDATILKNYIRKDGVYDFLVGLNAEFGQVQVQILSKELSTLNETISII</sequence>
<organism evidence="1 2">
    <name type="scientific">Vitis vinifera</name>
    <name type="common">Grape</name>
    <dbReference type="NCBI Taxonomy" id="29760"/>
    <lineage>
        <taxon>Eukaryota</taxon>
        <taxon>Viridiplantae</taxon>
        <taxon>Streptophyta</taxon>
        <taxon>Embryophyta</taxon>
        <taxon>Tracheophyta</taxon>
        <taxon>Spermatophyta</taxon>
        <taxon>Magnoliopsida</taxon>
        <taxon>eudicotyledons</taxon>
        <taxon>Gunneridae</taxon>
        <taxon>Pentapetalae</taxon>
        <taxon>rosids</taxon>
        <taxon>Vitales</taxon>
        <taxon>Vitaceae</taxon>
        <taxon>Viteae</taxon>
        <taxon>Vitis</taxon>
    </lineage>
</organism>
<evidence type="ECO:0008006" key="3">
    <source>
        <dbReference type="Google" id="ProtNLM"/>
    </source>
</evidence>
<proteinExistence type="predicted"/>
<evidence type="ECO:0000313" key="1">
    <source>
        <dbReference type="EMBL" id="RVW42240.1"/>
    </source>
</evidence>
<dbReference type="EMBL" id="QGNW01001408">
    <property type="protein sequence ID" value="RVW42240.1"/>
    <property type="molecule type" value="Genomic_DNA"/>
</dbReference>